<feature type="binding site" evidence="2">
    <location>
        <position position="159"/>
    </location>
    <ligand>
        <name>substrate</name>
    </ligand>
</feature>
<dbReference type="Proteomes" id="UP000050975">
    <property type="component" value="Unassembled WGS sequence"/>
</dbReference>
<gene>
    <name evidence="3" type="ORF">AMJ74_00785</name>
</gene>
<evidence type="ECO:0000256" key="1">
    <source>
        <dbReference type="PIRSR" id="PIRSR620023-1"/>
    </source>
</evidence>
<sequence>MMTAVRKILFRVDAGPTIGLGHLQRCLSLATAVRHLNTSCTFLTNEEPTVRHRVRRFGFDGRTLDATESWGVDDLTQTMAVAAAHKCDAIVVDSDYEGAEYLSHLRNAGYYVVAIEDTTPHPFPCHLVVNGDAHARQLPYQALSEDTHFLLGPEYCILRREFWEIPARVGSDNVDHILVTLGGADPYNIMPRVIDLLDTFLEAFSVSVIVGPFFDNFSQVQAAAQRAQRAITLVRAPDSVRDLMMEADLAVSAGGQTLYELARVGCPTVAVRMASNQDAQLAAFEEAGLLRIAGRGNNAAIVEAIGDVVAPLLTDPHARAAMSAAGQHLIDGQGALRVAQAILEGISRLDNSAFVIS</sequence>
<comment type="caution">
    <text evidence="3">The sequence shown here is derived from an EMBL/GenBank/DDBJ whole genome shotgun (WGS) entry which is preliminary data.</text>
</comment>
<evidence type="ECO:0000313" key="4">
    <source>
        <dbReference type="Proteomes" id="UP000050975"/>
    </source>
</evidence>
<dbReference type="SUPFAM" id="SSF53756">
    <property type="entry name" value="UDP-Glycosyltransferase/glycogen phosphorylase"/>
    <property type="match status" value="1"/>
</dbReference>
<organism evidence="3 4">
    <name type="scientific">candidate division WOR_3 bacterium SM1_77</name>
    <dbReference type="NCBI Taxonomy" id="1703778"/>
    <lineage>
        <taxon>Bacteria</taxon>
        <taxon>Bacteria division WOR-3</taxon>
    </lineage>
</organism>
<dbReference type="PANTHER" id="PTHR21015:SF22">
    <property type="entry name" value="GLYCOSYLTRANSFERASE"/>
    <property type="match status" value="1"/>
</dbReference>
<dbReference type="EMBL" id="LJVE01000006">
    <property type="protein sequence ID" value="KPL15747.1"/>
    <property type="molecule type" value="Genomic_DNA"/>
</dbReference>
<feature type="active site" description="Proton acceptor" evidence="1">
    <location>
        <position position="22"/>
    </location>
</feature>
<dbReference type="Gene3D" id="3.40.50.11190">
    <property type="match status" value="1"/>
</dbReference>
<dbReference type="AlphaFoldDB" id="A0A0S8K2W0"/>
<accession>A0A0S8K2W0</accession>
<dbReference type="GO" id="GO:0016757">
    <property type="term" value="F:glycosyltransferase activity"/>
    <property type="evidence" value="ECO:0007669"/>
    <property type="project" value="TreeGrafter"/>
</dbReference>
<proteinExistence type="predicted"/>
<dbReference type="NCBIfam" id="TIGR03590">
    <property type="entry name" value="PseG"/>
    <property type="match status" value="1"/>
</dbReference>
<dbReference type="Gene3D" id="3.40.50.2000">
    <property type="entry name" value="Glycogen Phosphorylase B"/>
    <property type="match status" value="1"/>
</dbReference>
<evidence type="ECO:0008006" key="5">
    <source>
        <dbReference type="Google" id="ProtNLM"/>
    </source>
</evidence>
<evidence type="ECO:0000256" key="2">
    <source>
        <dbReference type="PIRSR" id="PIRSR620023-2"/>
    </source>
</evidence>
<evidence type="ECO:0000313" key="3">
    <source>
        <dbReference type="EMBL" id="KPL15747.1"/>
    </source>
</evidence>
<dbReference type="InterPro" id="IPR020023">
    <property type="entry name" value="PseG"/>
</dbReference>
<reference evidence="3 4" key="1">
    <citation type="journal article" date="2015" name="Microbiome">
        <title>Genomic resolution of linkages in carbon, nitrogen, and sulfur cycling among widespread estuary sediment bacteria.</title>
        <authorList>
            <person name="Baker B.J."/>
            <person name="Lazar C.S."/>
            <person name="Teske A.P."/>
            <person name="Dick G.J."/>
        </authorList>
    </citation>
    <scope>NUCLEOTIDE SEQUENCE [LARGE SCALE GENOMIC DNA]</scope>
    <source>
        <strain evidence="3">SM1_77</strain>
    </source>
</reference>
<feature type="binding site" evidence="2">
    <location>
        <position position="260"/>
    </location>
    <ligand>
        <name>substrate</name>
    </ligand>
</feature>
<dbReference type="PATRIC" id="fig|1703778.3.peg.687"/>
<protein>
    <recommendedName>
        <fullName evidence="5">Glycosyl transferase family 28 C-terminal domain-containing protein</fullName>
    </recommendedName>
</protein>
<dbReference type="PANTHER" id="PTHR21015">
    <property type="entry name" value="UDP-N-ACETYLGLUCOSAMINE--N-ACETYLMURAMYL-(PENTAPEPTIDE) PYROPHOSPHORYL-UNDECAPRENOL N-ACETYLGLUCOSAMINE TRANSFERASE 1"/>
    <property type="match status" value="1"/>
</dbReference>
<name>A0A0S8K2W0_UNCW3</name>